<dbReference type="EMBL" id="JAFITR010000066">
    <property type="protein sequence ID" value="MBN4067111.1"/>
    <property type="molecule type" value="Genomic_DNA"/>
</dbReference>
<dbReference type="Pfam" id="PF03600">
    <property type="entry name" value="CitMHS"/>
    <property type="match status" value="1"/>
</dbReference>
<reference evidence="13 14" key="1">
    <citation type="submission" date="2021-02" db="EMBL/GenBank/DDBJ databases">
        <title>Activity-based single-cell genomes from oceanic crustal fluid captures similar information to metagenomic and metatranscriptomic surveys with orders of magnitude less sampling.</title>
        <authorList>
            <person name="D'Angelo T.S."/>
            <person name="Orcutt B.N."/>
        </authorList>
    </citation>
    <scope>NUCLEOTIDE SEQUENCE [LARGE SCALE GENOMIC DNA]</scope>
    <source>
        <strain evidence="13">AH-315-G07</strain>
    </source>
</reference>
<keyword evidence="3" id="KW-0050">Antiport</keyword>
<evidence type="ECO:0000256" key="5">
    <source>
        <dbReference type="ARBA" id="ARBA00022989"/>
    </source>
</evidence>
<evidence type="ECO:0000256" key="1">
    <source>
        <dbReference type="ARBA" id="ARBA00004141"/>
    </source>
</evidence>
<dbReference type="NCBIfam" id="NF038006">
    <property type="entry name" value="NhaD_1"/>
    <property type="match status" value="1"/>
</dbReference>
<dbReference type="PANTHER" id="PTHR43269">
    <property type="entry name" value="SODIUM/PROTON ANTIPORTER 1-RELATED"/>
    <property type="match status" value="1"/>
</dbReference>
<dbReference type="InterPro" id="IPR004680">
    <property type="entry name" value="Cit_transptr-like_dom"/>
</dbReference>
<feature type="transmembrane region" description="Helical" evidence="11">
    <location>
        <begin position="322"/>
        <end position="351"/>
    </location>
</feature>
<keyword evidence="6" id="KW-0915">Sodium</keyword>
<accession>A0ABS3AS11</accession>
<evidence type="ECO:0000256" key="7">
    <source>
        <dbReference type="ARBA" id="ARBA00023065"/>
    </source>
</evidence>
<keyword evidence="7" id="KW-0406">Ion transport</keyword>
<evidence type="ECO:0000259" key="12">
    <source>
        <dbReference type="Pfam" id="PF03600"/>
    </source>
</evidence>
<feature type="transmembrane region" description="Helical" evidence="11">
    <location>
        <begin position="177"/>
        <end position="200"/>
    </location>
</feature>
<evidence type="ECO:0000256" key="8">
    <source>
        <dbReference type="ARBA" id="ARBA00023136"/>
    </source>
</evidence>
<feature type="transmembrane region" description="Helical" evidence="11">
    <location>
        <begin position="245"/>
        <end position="265"/>
    </location>
</feature>
<evidence type="ECO:0000256" key="6">
    <source>
        <dbReference type="ARBA" id="ARBA00023053"/>
    </source>
</evidence>
<keyword evidence="9" id="KW-0739">Sodium transport</keyword>
<dbReference type="Proteomes" id="UP000722121">
    <property type="component" value="Unassembled WGS sequence"/>
</dbReference>
<name>A0ABS3AS11_9BACT</name>
<feature type="domain" description="Citrate transporter-like" evidence="12">
    <location>
        <begin position="9"/>
        <end position="367"/>
    </location>
</feature>
<keyword evidence="5 11" id="KW-1133">Transmembrane helix</keyword>
<sequence>MVGIFLLGYVAIIFEHTLKINKAGVALLMAALCWMFYFISHQGDVSLTSTLGSHLSSVSEIVFFLLGAMTIVELVDSHKGFAVITRFIQTRSKRKMLWIVGFLTFFLSSLLDNLTTTILMVSILRKLIPESKDRLVFGSMVVIASNAGGAWTPIGDVTTTMLWINGQVTTFSIIKSLFIPSLVCLCVALGLQSFFFKGVLSPAVQGKDEMALSSKKEKEPGALLIFIVGMAALIFVPIFKALTHLPPFMGMLVGMGIMWLVTDLIHSKYHNRSHLRVPYILSRIDTSSVLFFLGILLTINALEAHGLLEKVAYLLDKHIGNVGVIATTIGLASAVIDNVPLVAAAMGMYDLASYPTNDTLWELIAYCAGTGGSILIIGSAAGVAFMGMENVSFISYFKKASLIATISYFAGIITYLATNALLA</sequence>
<keyword evidence="4 11" id="KW-0812">Transmembrane</keyword>
<evidence type="ECO:0000313" key="14">
    <source>
        <dbReference type="Proteomes" id="UP000722121"/>
    </source>
</evidence>
<comment type="caution">
    <text evidence="13">The sequence shown here is derived from an EMBL/GenBank/DDBJ whole genome shotgun (WGS) entry which is preliminary data.</text>
</comment>
<gene>
    <name evidence="13" type="primary">nhaD</name>
    <name evidence="13" type="ORF">JYU14_03405</name>
</gene>
<feature type="transmembrane region" description="Helical" evidence="11">
    <location>
        <begin position="277"/>
        <end position="302"/>
    </location>
</feature>
<keyword evidence="14" id="KW-1185">Reference proteome</keyword>
<evidence type="ECO:0000256" key="2">
    <source>
        <dbReference type="ARBA" id="ARBA00022448"/>
    </source>
</evidence>
<feature type="transmembrane region" description="Helical" evidence="11">
    <location>
        <begin position="221"/>
        <end position="239"/>
    </location>
</feature>
<keyword evidence="8 11" id="KW-0472">Membrane</keyword>
<feature type="transmembrane region" description="Helical" evidence="11">
    <location>
        <begin position="363"/>
        <end position="388"/>
    </location>
</feature>
<evidence type="ECO:0000256" key="10">
    <source>
        <dbReference type="ARBA" id="ARBA00025753"/>
    </source>
</evidence>
<keyword evidence="2" id="KW-0813">Transport</keyword>
<feature type="transmembrane region" description="Helical" evidence="11">
    <location>
        <begin position="51"/>
        <end position="75"/>
    </location>
</feature>
<feature type="transmembrane region" description="Helical" evidence="11">
    <location>
        <begin position="20"/>
        <end position="39"/>
    </location>
</feature>
<proteinExistence type="inferred from homology"/>
<comment type="subcellular location">
    <subcellularLocation>
        <location evidence="1">Membrane</location>
        <topology evidence="1">Multi-pass membrane protein</topology>
    </subcellularLocation>
</comment>
<evidence type="ECO:0000256" key="9">
    <source>
        <dbReference type="ARBA" id="ARBA00023201"/>
    </source>
</evidence>
<organism evidence="13 14">
    <name type="scientific">Simkania negevensis</name>
    <dbReference type="NCBI Taxonomy" id="83561"/>
    <lineage>
        <taxon>Bacteria</taxon>
        <taxon>Pseudomonadati</taxon>
        <taxon>Chlamydiota</taxon>
        <taxon>Chlamydiia</taxon>
        <taxon>Parachlamydiales</taxon>
        <taxon>Simkaniaceae</taxon>
        <taxon>Simkania</taxon>
    </lineage>
</organism>
<comment type="similarity">
    <text evidence="10">Belongs to the NhaD Na(+)/H(+) (TC 2.A.62) antiporter family.</text>
</comment>
<evidence type="ECO:0000256" key="3">
    <source>
        <dbReference type="ARBA" id="ARBA00022449"/>
    </source>
</evidence>
<feature type="transmembrane region" description="Helical" evidence="11">
    <location>
        <begin position="400"/>
        <end position="422"/>
    </location>
</feature>
<dbReference type="InterPro" id="IPR045016">
    <property type="entry name" value="NhaD-like"/>
</dbReference>
<evidence type="ECO:0000256" key="11">
    <source>
        <dbReference type="SAM" id="Phobius"/>
    </source>
</evidence>
<evidence type="ECO:0000256" key="4">
    <source>
        <dbReference type="ARBA" id="ARBA00022692"/>
    </source>
</evidence>
<evidence type="ECO:0000313" key="13">
    <source>
        <dbReference type="EMBL" id="MBN4067111.1"/>
    </source>
</evidence>
<protein>
    <submittedName>
        <fullName evidence="13">Sodium:proton antiporter NhaD</fullName>
    </submittedName>
</protein>
<dbReference type="PANTHER" id="PTHR43269:SF2">
    <property type="entry name" value="SODIUM_PROTON ANTIPORTER 1-RELATED"/>
    <property type="match status" value="1"/>
</dbReference>
<feature type="transmembrane region" description="Helical" evidence="11">
    <location>
        <begin position="96"/>
        <end position="124"/>
    </location>
</feature>